<feature type="transmembrane region" description="Helical" evidence="7">
    <location>
        <begin position="369"/>
        <end position="394"/>
    </location>
</feature>
<evidence type="ECO:0000256" key="4">
    <source>
        <dbReference type="ARBA" id="ARBA00022989"/>
    </source>
</evidence>
<evidence type="ECO:0000256" key="7">
    <source>
        <dbReference type="SAM" id="Phobius"/>
    </source>
</evidence>
<keyword evidence="3 7" id="KW-0812">Transmembrane</keyword>
<accession>A0A0S2DMR0</accession>
<dbReference type="Pfam" id="PF12704">
    <property type="entry name" value="MacB_PCD"/>
    <property type="match status" value="2"/>
</dbReference>
<dbReference type="InterPro" id="IPR025857">
    <property type="entry name" value="MacB_PCD"/>
</dbReference>
<gene>
    <name evidence="10" type="ORF">GLE_4210</name>
</gene>
<evidence type="ECO:0000313" key="11">
    <source>
        <dbReference type="Proteomes" id="UP000061569"/>
    </source>
</evidence>
<keyword evidence="2" id="KW-1003">Cell membrane</keyword>
<dbReference type="EMBL" id="CP013140">
    <property type="protein sequence ID" value="ALN59551.1"/>
    <property type="molecule type" value="Genomic_DNA"/>
</dbReference>
<feature type="transmembrane region" description="Helical" evidence="7">
    <location>
        <begin position="744"/>
        <end position="769"/>
    </location>
</feature>
<proteinExistence type="inferred from homology"/>
<organism evidence="10 11">
    <name type="scientific">Lysobacter enzymogenes</name>
    <dbReference type="NCBI Taxonomy" id="69"/>
    <lineage>
        <taxon>Bacteria</taxon>
        <taxon>Pseudomonadati</taxon>
        <taxon>Pseudomonadota</taxon>
        <taxon>Gammaproteobacteria</taxon>
        <taxon>Lysobacterales</taxon>
        <taxon>Lysobacteraceae</taxon>
        <taxon>Lysobacter</taxon>
    </lineage>
</organism>
<dbReference type="NCBIfam" id="TIGR03434">
    <property type="entry name" value="ADOP"/>
    <property type="match status" value="1"/>
</dbReference>
<dbReference type="InterPro" id="IPR017800">
    <property type="entry name" value="ADOP"/>
</dbReference>
<evidence type="ECO:0000256" key="6">
    <source>
        <dbReference type="ARBA" id="ARBA00038076"/>
    </source>
</evidence>
<protein>
    <submittedName>
        <fullName evidence="10">Efflux ABC transporter, permease protein</fullName>
    </submittedName>
</protein>
<evidence type="ECO:0000259" key="8">
    <source>
        <dbReference type="Pfam" id="PF02687"/>
    </source>
</evidence>
<dbReference type="GO" id="GO:0022857">
    <property type="term" value="F:transmembrane transporter activity"/>
    <property type="evidence" value="ECO:0007669"/>
    <property type="project" value="TreeGrafter"/>
</dbReference>
<evidence type="ECO:0000259" key="9">
    <source>
        <dbReference type="Pfam" id="PF12704"/>
    </source>
</evidence>
<feature type="transmembrane region" description="Helical" evidence="7">
    <location>
        <begin position="684"/>
        <end position="707"/>
    </location>
</feature>
<feature type="transmembrane region" description="Helical" evidence="7">
    <location>
        <begin position="423"/>
        <end position="442"/>
    </location>
</feature>
<dbReference type="PANTHER" id="PTHR30572">
    <property type="entry name" value="MEMBRANE COMPONENT OF TRANSPORTER-RELATED"/>
    <property type="match status" value="1"/>
</dbReference>
<dbReference type="PATRIC" id="fig|69.6.peg.4152"/>
<dbReference type="PANTHER" id="PTHR30572:SF4">
    <property type="entry name" value="ABC TRANSPORTER PERMEASE YTRF"/>
    <property type="match status" value="1"/>
</dbReference>
<dbReference type="AlphaFoldDB" id="A0A0S2DMR0"/>
<evidence type="ECO:0000313" key="10">
    <source>
        <dbReference type="EMBL" id="ALN59551.1"/>
    </source>
</evidence>
<evidence type="ECO:0000256" key="3">
    <source>
        <dbReference type="ARBA" id="ARBA00022692"/>
    </source>
</evidence>
<dbReference type="InterPro" id="IPR050250">
    <property type="entry name" value="Macrolide_Exporter_MacB"/>
</dbReference>
<dbReference type="Proteomes" id="UP000061569">
    <property type="component" value="Chromosome"/>
</dbReference>
<dbReference type="KEGG" id="lez:GLE_4210"/>
<feature type="transmembrane region" description="Helical" evidence="7">
    <location>
        <begin position="22"/>
        <end position="45"/>
    </location>
</feature>
<keyword evidence="5 7" id="KW-0472">Membrane</keyword>
<feature type="domain" description="ABC3 transporter permease C-terminal" evidence="8">
    <location>
        <begin position="283"/>
        <end position="400"/>
    </location>
</feature>
<evidence type="ECO:0000256" key="5">
    <source>
        <dbReference type="ARBA" id="ARBA00023136"/>
    </source>
</evidence>
<dbReference type="GO" id="GO:0005886">
    <property type="term" value="C:plasma membrane"/>
    <property type="evidence" value="ECO:0007669"/>
    <property type="project" value="UniProtKB-SubCell"/>
</dbReference>
<dbReference type="Pfam" id="PF02687">
    <property type="entry name" value="FtsX"/>
    <property type="match status" value="2"/>
</dbReference>
<dbReference type="OrthoDB" id="6008773at2"/>
<dbReference type="STRING" id="69.GLE_4210"/>
<feature type="transmembrane region" description="Helical" evidence="7">
    <location>
        <begin position="275"/>
        <end position="295"/>
    </location>
</feature>
<evidence type="ECO:0000256" key="1">
    <source>
        <dbReference type="ARBA" id="ARBA00004651"/>
    </source>
</evidence>
<feature type="transmembrane region" description="Helical" evidence="7">
    <location>
        <begin position="332"/>
        <end position="357"/>
    </location>
</feature>
<feature type="transmembrane region" description="Helical" evidence="7">
    <location>
        <begin position="775"/>
        <end position="797"/>
    </location>
</feature>
<sequence>MRADVAIAEAWQTWRALLRRPAYLTLAAATLALGVATTAAVFSLIDQALLRPLPFPQSQQLVTLGAAQGDGTNVASPLLFARLRELPQLRSAGLITGYRSTTNLSSGQAPVVAATVSADRGFLDTLGQPLAMGRNFSAEEDRKNGPAAVIVSHAFWVGHFGGDPGLLNRTLRLEGRPATVVGILPADFQWPIAFDLMLPMQLPSNPESAATNEFLVARMREGVDAGALSVQADASIKAALNERRAAIGENAYRNFADQRFDAQPLKHSFTSTSGATLLLFAGAAACVLLIVAINLTNLMALRAVARSHATAVRAAMGAPTSRLVLPALMEGALIGALGALIGVALAWVALTLMAALVPPEWLRGAQVRFTALSWLFAAVTALSVASLAALFGVWRGRGANLAQELVGGGRGGWSRAAGRLGRALVVAQIAIAVVLLTAAALFSRNLYSLATTPMGFDAAPVLTFSLSPVKTLYPDTAAVERQTRGFLERLARLPGVQAVGASTNLPTGSQLNMPVGLADGRQIGPQYRPVSAGFLDALRVPLRAGRGLDDRDRAGGEPVCLVSESFAQRYLSGNPLGQILHGPDRGERTVAMRIVGVVGDVRQYGPGEAPPPVVYVPLAQISDEVWTTLRDFAPLNYALRVAGAPQTYEPQLRAAMAEIDADQPIANVRGMDAVVAGTTDQQRLALLLVGVFAAIALLLASIGLYAVTSVVVGARQHEFGVRAALGAQPASLLRLVLKDAALQVGLGLLIGLIAALALSRLIQGFLYGVSAADPLAIAAVLAALASAGLLASIAPALRASRVHPMQVLRAP</sequence>
<keyword evidence="4 7" id="KW-1133">Transmembrane helix</keyword>
<dbReference type="InterPro" id="IPR003838">
    <property type="entry name" value="ABC3_permease_C"/>
</dbReference>
<reference evidence="10 11" key="1">
    <citation type="submission" date="2015-11" db="EMBL/GenBank/DDBJ databases">
        <title>Genome sequences of Lysobacter enzymogenes strain C3 and Lysobacter antibioticus ATCC 29479.</title>
        <authorList>
            <person name="Kobayashi D.Y."/>
        </authorList>
    </citation>
    <scope>NUCLEOTIDE SEQUENCE [LARGE SCALE GENOMIC DNA]</scope>
    <source>
        <strain evidence="10 11">C3</strain>
    </source>
</reference>
<feature type="domain" description="MacB-like periplasmic core" evidence="9">
    <location>
        <begin position="424"/>
        <end position="625"/>
    </location>
</feature>
<feature type="domain" description="MacB-like periplasmic core" evidence="9">
    <location>
        <begin position="26"/>
        <end position="231"/>
    </location>
</feature>
<comment type="subcellular location">
    <subcellularLocation>
        <location evidence="1">Cell membrane</location>
        <topology evidence="1">Multi-pass membrane protein</topology>
    </subcellularLocation>
</comment>
<evidence type="ECO:0000256" key="2">
    <source>
        <dbReference type="ARBA" id="ARBA00022475"/>
    </source>
</evidence>
<feature type="domain" description="ABC3 transporter permease C-terminal" evidence="8">
    <location>
        <begin position="691"/>
        <end position="804"/>
    </location>
</feature>
<comment type="similarity">
    <text evidence="6">Belongs to the ABC-4 integral membrane protein family.</text>
</comment>
<name>A0A0S2DMR0_LYSEN</name>